<keyword evidence="9" id="KW-1185">Reference proteome</keyword>
<comment type="caution">
    <text evidence="8">The sequence shown here is derived from an EMBL/GenBank/DDBJ whole genome shotgun (WGS) entry which is preliminary data.</text>
</comment>
<evidence type="ECO:0000256" key="2">
    <source>
        <dbReference type="ARBA" id="ARBA00008768"/>
    </source>
</evidence>
<dbReference type="InterPro" id="IPR011061">
    <property type="entry name" value="Hirudin/antistatin"/>
</dbReference>
<dbReference type="GO" id="GO:0004867">
    <property type="term" value="F:serine-type endopeptidase inhibitor activity"/>
    <property type="evidence" value="ECO:0007669"/>
    <property type="project" value="UniProtKB-KW"/>
</dbReference>
<keyword evidence="5" id="KW-0722">Serine protease inhibitor</keyword>
<dbReference type="Gene3D" id="2.10.22.10">
    <property type="entry name" value="Antistasin, domain 1"/>
    <property type="match status" value="1"/>
</dbReference>
<keyword evidence="4" id="KW-0646">Protease inhibitor</keyword>
<feature type="non-terminal residue" evidence="8">
    <location>
        <position position="1"/>
    </location>
</feature>
<dbReference type="EMBL" id="JAODUP010000733">
    <property type="protein sequence ID" value="KAK2144759.1"/>
    <property type="molecule type" value="Genomic_DNA"/>
</dbReference>
<dbReference type="PROSITE" id="PS51252">
    <property type="entry name" value="ANTISTASIN"/>
    <property type="match status" value="1"/>
</dbReference>
<dbReference type="AlphaFoldDB" id="A0AAD9MVQ6"/>
<accession>A0AAD9MVQ6</accession>
<evidence type="ECO:0000256" key="1">
    <source>
        <dbReference type="ARBA" id="ARBA00004613"/>
    </source>
</evidence>
<reference evidence="8" key="1">
    <citation type="journal article" date="2023" name="Mol. Biol. Evol.">
        <title>Third-Generation Sequencing Reveals the Adaptive Role of the Epigenome in Three Deep-Sea Polychaetes.</title>
        <authorList>
            <person name="Perez M."/>
            <person name="Aroh O."/>
            <person name="Sun Y."/>
            <person name="Lan Y."/>
            <person name="Juniper S.K."/>
            <person name="Young C.R."/>
            <person name="Angers B."/>
            <person name="Qian P.Y."/>
        </authorList>
    </citation>
    <scope>NUCLEOTIDE SEQUENCE</scope>
    <source>
        <strain evidence="8">P08H-3</strain>
    </source>
</reference>
<dbReference type="GO" id="GO:0005576">
    <property type="term" value="C:extracellular region"/>
    <property type="evidence" value="ECO:0007669"/>
    <property type="project" value="UniProtKB-SubCell"/>
</dbReference>
<dbReference type="Proteomes" id="UP001208570">
    <property type="component" value="Unassembled WGS sequence"/>
</dbReference>
<protein>
    <recommendedName>
        <fullName evidence="7">Antistasin-like domain-containing protein</fullName>
    </recommendedName>
</protein>
<keyword evidence="3" id="KW-0964">Secreted</keyword>
<proteinExistence type="inferred from homology"/>
<evidence type="ECO:0000256" key="6">
    <source>
        <dbReference type="SAM" id="SignalP"/>
    </source>
</evidence>
<feature type="domain" description="Antistasin-like" evidence="7">
    <location>
        <begin position="23"/>
        <end position="54"/>
    </location>
</feature>
<keyword evidence="6" id="KW-0732">Signal</keyword>
<gene>
    <name evidence="8" type="ORF">LSH36_733g00031</name>
</gene>
<evidence type="ECO:0000256" key="5">
    <source>
        <dbReference type="ARBA" id="ARBA00022900"/>
    </source>
</evidence>
<evidence type="ECO:0000256" key="3">
    <source>
        <dbReference type="ARBA" id="ARBA00022525"/>
    </source>
</evidence>
<sequence>METIVYLIIATGIITVSRSQTVCPDLTCGALNGTSFCPYGFDLDPLTGCQTCVC</sequence>
<comment type="subcellular location">
    <subcellularLocation>
        <location evidence="1">Secreted</location>
    </subcellularLocation>
</comment>
<feature type="signal peptide" evidence="6">
    <location>
        <begin position="1"/>
        <end position="19"/>
    </location>
</feature>
<evidence type="ECO:0000313" key="8">
    <source>
        <dbReference type="EMBL" id="KAK2144759.1"/>
    </source>
</evidence>
<evidence type="ECO:0000259" key="7">
    <source>
        <dbReference type="PROSITE" id="PS51252"/>
    </source>
</evidence>
<name>A0AAD9MVQ6_9ANNE</name>
<dbReference type="SUPFAM" id="SSF57262">
    <property type="entry name" value="Leech antihemostatic proteins"/>
    <property type="match status" value="1"/>
</dbReference>
<evidence type="ECO:0000313" key="9">
    <source>
        <dbReference type="Proteomes" id="UP001208570"/>
    </source>
</evidence>
<dbReference type="Pfam" id="PF02822">
    <property type="entry name" value="Antistasin"/>
    <property type="match status" value="1"/>
</dbReference>
<comment type="similarity">
    <text evidence="2">Belongs to the protease inhibitor I15 (antistasin) family.</text>
</comment>
<dbReference type="InterPro" id="IPR004094">
    <property type="entry name" value="Antistasin-like"/>
</dbReference>
<evidence type="ECO:0000256" key="4">
    <source>
        <dbReference type="ARBA" id="ARBA00022690"/>
    </source>
</evidence>
<organism evidence="8 9">
    <name type="scientific">Paralvinella palmiformis</name>
    <dbReference type="NCBI Taxonomy" id="53620"/>
    <lineage>
        <taxon>Eukaryota</taxon>
        <taxon>Metazoa</taxon>
        <taxon>Spiralia</taxon>
        <taxon>Lophotrochozoa</taxon>
        <taxon>Annelida</taxon>
        <taxon>Polychaeta</taxon>
        <taxon>Sedentaria</taxon>
        <taxon>Canalipalpata</taxon>
        <taxon>Terebellida</taxon>
        <taxon>Terebelliformia</taxon>
        <taxon>Alvinellidae</taxon>
        <taxon>Paralvinella</taxon>
    </lineage>
</organism>
<feature type="chain" id="PRO_5042047908" description="Antistasin-like domain-containing protein" evidence="6">
    <location>
        <begin position="20"/>
        <end position="54"/>
    </location>
</feature>